<evidence type="ECO:0000313" key="4">
    <source>
        <dbReference type="EMBL" id="SHJ65512.1"/>
    </source>
</evidence>
<dbReference type="Pfam" id="PF19305">
    <property type="entry name" value="MmgE_PrpD_C"/>
    <property type="match status" value="1"/>
</dbReference>
<dbReference type="InterPro" id="IPR036148">
    <property type="entry name" value="MmgE/PrpD_sf"/>
</dbReference>
<sequence>MTDALSFIHIMKWQNLPDAVKKQAELNVLDLIGVAAAGSQTPPSMMTRDLAHEEFGGTLPMLFDGRTSSATGGAMAAGITIDSIDGHDGFNPAKGHIGAPLFPAALMLGHSAGISGQAFLEAIVMGYEFGARASVAQHGTVPDYHTSGSWGAVTAAAAGSRIMGLDPETTRHALGIAEYHGPRSQMMRVIDYPSMLKDGAGWGAMCGTSAVKLAQKGFTGAPAITVENAAEYWDGLGSRWFTLEQYFKPYPVCRWAQAPIEGALALQRAHNIPHEQIATIEVHTFHESVRLAMKRPQEGDAAQYSTSFPVAVALVHGDVQPRHLVGDALHDPEVLRLSDAVDMRESDHANDNFPAQRPARVTLVLKDGTRHDGDWTEPRWDHNAPPTEAEFREKFHSLADPVLGKSHADAIETALAQLQNTPLSALSDQLLRPIRS</sequence>
<dbReference type="Gene3D" id="3.30.1330.120">
    <property type="entry name" value="2-methylcitrate dehydratase PrpD"/>
    <property type="match status" value="1"/>
</dbReference>
<dbReference type="GO" id="GO:0016829">
    <property type="term" value="F:lyase activity"/>
    <property type="evidence" value="ECO:0007669"/>
    <property type="project" value="InterPro"/>
</dbReference>
<reference evidence="5" key="1">
    <citation type="submission" date="2016-11" db="EMBL/GenBank/DDBJ databases">
        <authorList>
            <person name="Varghese N."/>
            <person name="Submissions S."/>
        </authorList>
    </citation>
    <scope>NUCLEOTIDE SEQUENCE [LARGE SCALE GENOMIC DNA]</scope>
    <source>
        <strain evidence="5">DSM 100564</strain>
    </source>
</reference>
<dbReference type="InterPro" id="IPR042183">
    <property type="entry name" value="MmgE/PrpD_sf_1"/>
</dbReference>
<dbReference type="EMBL" id="FQZQ01000011">
    <property type="protein sequence ID" value="SHJ65512.1"/>
    <property type="molecule type" value="Genomic_DNA"/>
</dbReference>
<dbReference type="InterPro" id="IPR045336">
    <property type="entry name" value="MmgE_PrpD_N"/>
</dbReference>
<name>A0A1M6L2X7_9RHOB</name>
<evidence type="ECO:0000313" key="5">
    <source>
        <dbReference type="Proteomes" id="UP000183982"/>
    </source>
</evidence>
<dbReference type="STRING" id="1470563.SAMN05444000_11165"/>
<feature type="domain" description="MmgE/PrpD N-terminal" evidence="2">
    <location>
        <begin position="6"/>
        <end position="225"/>
    </location>
</feature>
<feature type="domain" description="MmgE/PrpD C-terminal" evidence="3">
    <location>
        <begin position="250"/>
        <end position="418"/>
    </location>
</feature>
<proteinExistence type="inferred from homology"/>
<dbReference type="InterPro" id="IPR045337">
    <property type="entry name" value="MmgE_PrpD_C"/>
</dbReference>
<dbReference type="SUPFAM" id="SSF103378">
    <property type="entry name" value="2-methylcitrate dehydratase PrpD"/>
    <property type="match status" value="1"/>
</dbReference>
<dbReference type="RefSeq" id="WP_073252519.1">
    <property type="nucleotide sequence ID" value="NZ_FQZQ01000011.1"/>
</dbReference>
<organism evidence="4 5">
    <name type="scientific">Shimia gijangensis</name>
    <dbReference type="NCBI Taxonomy" id="1470563"/>
    <lineage>
        <taxon>Bacteria</taxon>
        <taxon>Pseudomonadati</taxon>
        <taxon>Pseudomonadota</taxon>
        <taxon>Alphaproteobacteria</taxon>
        <taxon>Rhodobacterales</taxon>
        <taxon>Roseobacteraceae</taxon>
    </lineage>
</organism>
<dbReference type="Pfam" id="PF03972">
    <property type="entry name" value="MmgE_PrpD_N"/>
    <property type="match status" value="1"/>
</dbReference>
<evidence type="ECO:0000259" key="2">
    <source>
        <dbReference type="Pfam" id="PF03972"/>
    </source>
</evidence>
<dbReference type="InterPro" id="IPR005656">
    <property type="entry name" value="MmgE_PrpD"/>
</dbReference>
<dbReference type="AlphaFoldDB" id="A0A1M6L2X7"/>
<evidence type="ECO:0000259" key="3">
    <source>
        <dbReference type="Pfam" id="PF19305"/>
    </source>
</evidence>
<dbReference type="Gene3D" id="1.10.4100.10">
    <property type="entry name" value="2-methylcitrate dehydratase PrpD"/>
    <property type="match status" value="1"/>
</dbReference>
<protein>
    <submittedName>
        <fullName evidence="4">2-methylcitrate dehydratase PrpD</fullName>
    </submittedName>
</protein>
<dbReference type="Proteomes" id="UP000183982">
    <property type="component" value="Unassembled WGS sequence"/>
</dbReference>
<evidence type="ECO:0000256" key="1">
    <source>
        <dbReference type="ARBA" id="ARBA00006174"/>
    </source>
</evidence>
<dbReference type="PANTHER" id="PTHR16943:SF8">
    <property type="entry name" value="2-METHYLCITRATE DEHYDRATASE"/>
    <property type="match status" value="1"/>
</dbReference>
<dbReference type="OrthoDB" id="9795089at2"/>
<dbReference type="InterPro" id="IPR042188">
    <property type="entry name" value="MmgE/PrpD_sf_2"/>
</dbReference>
<gene>
    <name evidence="4" type="ORF">SAMN05444000_11165</name>
</gene>
<keyword evidence="5" id="KW-1185">Reference proteome</keyword>
<accession>A0A1M6L2X7</accession>
<dbReference type="PANTHER" id="PTHR16943">
    <property type="entry name" value="2-METHYLCITRATE DEHYDRATASE-RELATED"/>
    <property type="match status" value="1"/>
</dbReference>
<comment type="similarity">
    <text evidence="1">Belongs to the PrpD family.</text>
</comment>